<dbReference type="AlphaFoldDB" id="A0AAD7C8B1"/>
<dbReference type="Gene3D" id="3.40.50.150">
    <property type="entry name" value="Vaccinia Virus protein VP39"/>
    <property type="match status" value="1"/>
</dbReference>
<dbReference type="PANTHER" id="PTHR43591:SF24">
    <property type="entry name" value="2-METHOXY-6-POLYPRENYL-1,4-BENZOQUINOL METHYLASE, MITOCHONDRIAL"/>
    <property type="match status" value="1"/>
</dbReference>
<accession>A0AAD7C8B1</accession>
<reference evidence="2" key="1">
    <citation type="submission" date="2023-03" db="EMBL/GenBank/DDBJ databases">
        <title>Massive genome expansion in bonnet fungi (Mycena s.s.) driven by repeated elements and novel gene families across ecological guilds.</title>
        <authorList>
            <consortium name="Lawrence Berkeley National Laboratory"/>
            <person name="Harder C.B."/>
            <person name="Miyauchi S."/>
            <person name="Viragh M."/>
            <person name="Kuo A."/>
            <person name="Thoen E."/>
            <person name="Andreopoulos B."/>
            <person name="Lu D."/>
            <person name="Skrede I."/>
            <person name="Drula E."/>
            <person name="Henrissat B."/>
            <person name="Morin E."/>
            <person name="Kohler A."/>
            <person name="Barry K."/>
            <person name="LaButti K."/>
            <person name="Morin E."/>
            <person name="Salamov A."/>
            <person name="Lipzen A."/>
            <person name="Mereny Z."/>
            <person name="Hegedus B."/>
            <person name="Baldrian P."/>
            <person name="Stursova M."/>
            <person name="Weitz H."/>
            <person name="Taylor A."/>
            <person name="Grigoriev I.V."/>
            <person name="Nagy L.G."/>
            <person name="Martin F."/>
            <person name="Kauserud H."/>
        </authorList>
    </citation>
    <scope>NUCLEOTIDE SEQUENCE</scope>
    <source>
        <strain evidence="2">9284</strain>
    </source>
</reference>
<dbReference type="EMBL" id="JARKIF010000004">
    <property type="protein sequence ID" value="KAJ7641753.1"/>
    <property type="molecule type" value="Genomic_DNA"/>
</dbReference>
<dbReference type="InterPro" id="IPR025714">
    <property type="entry name" value="Methyltranfer_dom"/>
</dbReference>
<name>A0AAD7C8B1_9AGAR</name>
<dbReference type="InterPro" id="IPR029063">
    <property type="entry name" value="SAM-dependent_MTases_sf"/>
</dbReference>
<organism evidence="2 3">
    <name type="scientific">Roridomyces roridus</name>
    <dbReference type="NCBI Taxonomy" id="1738132"/>
    <lineage>
        <taxon>Eukaryota</taxon>
        <taxon>Fungi</taxon>
        <taxon>Dikarya</taxon>
        <taxon>Basidiomycota</taxon>
        <taxon>Agaricomycotina</taxon>
        <taxon>Agaricomycetes</taxon>
        <taxon>Agaricomycetidae</taxon>
        <taxon>Agaricales</taxon>
        <taxon>Marasmiineae</taxon>
        <taxon>Mycenaceae</taxon>
        <taxon>Roridomyces</taxon>
    </lineage>
</organism>
<sequence>MLPPPAMSAQYGHGHHESVLRSHSRRTAQNSCAYFSSSLKSNMHILDVGCGPGTITLDLAKLVPDGHVTGIEPPSADPSVLQTARNDAAKQGISNITYSVADVLALDFPDASFDVVHAHQVLQHLRDPVQALREMVRVTKPGGLVAARDLDNKTMIWFPESEGIERWHASYEPLARSNGTEPNAGRHLLSWALQAGVKREQIVASASSWCFSTPEDVVWWSSSWVERILSSRFAEVTLERGVLKQQDLDFMVQGWREWGAQPDAWFAVLHGEILCKV</sequence>
<keyword evidence="3" id="KW-1185">Reference proteome</keyword>
<comment type="caution">
    <text evidence="2">The sequence shown here is derived from an EMBL/GenBank/DDBJ whole genome shotgun (WGS) entry which is preliminary data.</text>
</comment>
<dbReference type="GO" id="GO:0008168">
    <property type="term" value="F:methyltransferase activity"/>
    <property type="evidence" value="ECO:0007669"/>
    <property type="project" value="UniProtKB-KW"/>
</dbReference>
<dbReference type="CDD" id="cd02440">
    <property type="entry name" value="AdoMet_MTases"/>
    <property type="match status" value="1"/>
</dbReference>
<dbReference type="GO" id="GO:0032259">
    <property type="term" value="P:methylation"/>
    <property type="evidence" value="ECO:0007669"/>
    <property type="project" value="UniProtKB-KW"/>
</dbReference>
<evidence type="ECO:0000259" key="1">
    <source>
        <dbReference type="Pfam" id="PF13847"/>
    </source>
</evidence>
<dbReference type="Proteomes" id="UP001221142">
    <property type="component" value="Unassembled WGS sequence"/>
</dbReference>
<keyword evidence="2" id="KW-0808">Transferase</keyword>
<evidence type="ECO:0000313" key="3">
    <source>
        <dbReference type="Proteomes" id="UP001221142"/>
    </source>
</evidence>
<gene>
    <name evidence="2" type="ORF">FB45DRAFT_900945</name>
</gene>
<evidence type="ECO:0000313" key="2">
    <source>
        <dbReference type="EMBL" id="KAJ7641753.1"/>
    </source>
</evidence>
<dbReference type="PANTHER" id="PTHR43591">
    <property type="entry name" value="METHYLTRANSFERASE"/>
    <property type="match status" value="1"/>
</dbReference>
<feature type="domain" description="Methyltransferase" evidence="1">
    <location>
        <begin position="40"/>
        <end position="162"/>
    </location>
</feature>
<dbReference type="Pfam" id="PF13847">
    <property type="entry name" value="Methyltransf_31"/>
    <property type="match status" value="1"/>
</dbReference>
<proteinExistence type="predicted"/>
<keyword evidence="2" id="KW-0489">Methyltransferase</keyword>
<dbReference type="SUPFAM" id="SSF53335">
    <property type="entry name" value="S-adenosyl-L-methionine-dependent methyltransferases"/>
    <property type="match status" value="1"/>
</dbReference>
<protein>
    <submittedName>
        <fullName evidence="2">S-adenosyl-L-methionine-dependent methyltransferase</fullName>
    </submittedName>
</protein>